<keyword evidence="2" id="KW-1185">Reference proteome</keyword>
<proteinExistence type="predicted"/>
<accession>A0A9N9ISZ8</accession>
<comment type="caution">
    <text evidence="1">The sequence shown here is derived from an EMBL/GenBank/DDBJ whole genome shotgun (WGS) entry which is preliminary data.</text>
</comment>
<dbReference type="EMBL" id="CAJVQA010016878">
    <property type="protein sequence ID" value="CAG8745578.1"/>
    <property type="molecule type" value="Genomic_DNA"/>
</dbReference>
<reference evidence="1" key="1">
    <citation type="submission" date="2021-06" db="EMBL/GenBank/DDBJ databases">
        <authorList>
            <person name="Kallberg Y."/>
            <person name="Tangrot J."/>
            <person name="Rosling A."/>
        </authorList>
    </citation>
    <scope>NUCLEOTIDE SEQUENCE</scope>
    <source>
        <strain evidence="1">FL966</strain>
    </source>
</reference>
<dbReference type="AlphaFoldDB" id="A0A9N9ISZ8"/>
<organism evidence="1 2">
    <name type="scientific">Cetraspora pellucida</name>
    <dbReference type="NCBI Taxonomy" id="1433469"/>
    <lineage>
        <taxon>Eukaryota</taxon>
        <taxon>Fungi</taxon>
        <taxon>Fungi incertae sedis</taxon>
        <taxon>Mucoromycota</taxon>
        <taxon>Glomeromycotina</taxon>
        <taxon>Glomeromycetes</taxon>
        <taxon>Diversisporales</taxon>
        <taxon>Gigasporaceae</taxon>
        <taxon>Cetraspora</taxon>
    </lineage>
</organism>
<dbReference type="Proteomes" id="UP000789759">
    <property type="component" value="Unassembled WGS sequence"/>
</dbReference>
<evidence type="ECO:0000313" key="2">
    <source>
        <dbReference type="Proteomes" id="UP000789759"/>
    </source>
</evidence>
<protein>
    <submittedName>
        <fullName evidence="1">10423_t:CDS:1</fullName>
    </submittedName>
</protein>
<dbReference type="PANTHER" id="PTHR10492">
    <property type="match status" value="1"/>
</dbReference>
<dbReference type="OrthoDB" id="2440147at2759"/>
<gene>
    <name evidence="1" type="ORF">CPELLU_LOCUS14355</name>
</gene>
<sequence length="249" mass="29267">MIEITEESQNRESQKRPVIIDEIRNYVKARWVSAPEAAWRILGFKMNGMNLAVMHLQVHLSNQQRMFFDKNSNLVEVVTSERERYYLRLLLMKVKGARNFEELKTVDGIIYSTFKESIQHRGFLENNNEYQFCISEAREFQMPNQLRNLFATLLIFGNIVNVSQLWNENFNAMAEDFIYNRVLDGQFKVQAVLQSLNSILQRYSKSVSDFDLLELLHFNVGKLSRIHLEELNYQIFPEDLAKADTLNEG</sequence>
<evidence type="ECO:0000313" key="1">
    <source>
        <dbReference type="EMBL" id="CAG8745578.1"/>
    </source>
</evidence>
<name>A0A9N9ISZ8_9GLOM</name>
<dbReference type="PANTHER" id="PTHR10492:SF57">
    <property type="entry name" value="ATP-DEPENDENT DNA HELICASE"/>
    <property type="match status" value="1"/>
</dbReference>